<reference evidence="6 7" key="1">
    <citation type="submission" date="2018-09" db="EMBL/GenBank/DDBJ databases">
        <title>YIM PH21274 draft genome.</title>
        <authorList>
            <person name="Miao C."/>
        </authorList>
    </citation>
    <scope>NUCLEOTIDE SEQUENCE [LARGE SCALE GENOMIC DNA]</scope>
    <source>
        <strain evidence="6 7">YIM PH 21724</strain>
    </source>
</reference>
<organism evidence="6 7">
    <name type="scientific">Nocardia panacis</name>
    <dbReference type="NCBI Taxonomy" id="2340916"/>
    <lineage>
        <taxon>Bacteria</taxon>
        <taxon>Bacillati</taxon>
        <taxon>Actinomycetota</taxon>
        <taxon>Actinomycetes</taxon>
        <taxon>Mycobacteriales</taxon>
        <taxon>Nocardiaceae</taxon>
        <taxon>Nocardia</taxon>
    </lineage>
</organism>
<dbReference type="GO" id="GO:0003700">
    <property type="term" value="F:DNA-binding transcription factor activity"/>
    <property type="evidence" value="ECO:0007669"/>
    <property type="project" value="InterPro"/>
</dbReference>
<keyword evidence="3" id="KW-0238">DNA-binding</keyword>
<keyword evidence="7" id="KW-1185">Reference proteome</keyword>
<proteinExistence type="predicted"/>
<keyword evidence="1" id="KW-0678">Repressor</keyword>
<evidence type="ECO:0000313" key="6">
    <source>
        <dbReference type="EMBL" id="RJO73669.1"/>
    </source>
</evidence>
<dbReference type="SUPFAM" id="SSF46955">
    <property type="entry name" value="Putative DNA-binding domain"/>
    <property type="match status" value="1"/>
</dbReference>
<evidence type="ECO:0000256" key="1">
    <source>
        <dbReference type="ARBA" id="ARBA00022491"/>
    </source>
</evidence>
<dbReference type="EMBL" id="QZFU01000023">
    <property type="protein sequence ID" value="RJO73669.1"/>
    <property type="molecule type" value="Genomic_DNA"/>
</dbReference>
<keyword evidence="4" id="KW-0804">Transcription</keyword>
<evidence type="ECO:0000256" key="4">
    <source>
        <dbReference type="ARBA" id="ARBA00023163"/>
    </source>
</evidence>
<dbReference type="OrthoDB" id="9802944at2"/>
<dbReference type="InterPro" id="IPR047057">
    <property type="entry name" value="MerR_fam"/>
</dbReference>
<gene>
    <name evidence="6" type="ORF">D5S18_21070</name>
</gene>
<protein>
    <submittedName>
        <fullName evidence="6">MerR family transcriptional regulator</fullName>
    </submittedName>
</protein>
<evidence type="ECO:0000256" key="2">
    <source>
        <dbReference type="ARBA" id="ARBA00023015"/>
    </source>
</evidence>
<dbReference type="Proteomes" id="UP000266677">
    <property type="component" value="Unassembled WGS sequence"/>
</dbReference>
<dbReference type="Gene3D" id="1.10.1660.10">
    <property type="match status" value="1"/>
</dbReference>
<dbReference type="InterPro" id="IPR000551">
    <property type="entry name" value="MerR-type_HTH_dom"/>
</dbReference>
<dbReference type="SMART" id="SM00422">
    <property type="entry name" value="HTH_MERR"/>
    <property type="match status" value="1"/>
</dbReference>
<accession>A0A3A4KGR9</accession>
<sequence>MDVPIGAVTRRFGLRPSTLHYWERRGLLTPRRRAGWRYYGEEEVFRIALIATCRAVGLRVGEIAAVLDEAGAEPDWRTVVKARMVEMEEQIAALTSARAYLDTLISCPLDAELHTCPDFRDNVASRWPAA</sequence>
<dbReference type="GO" id="GO:0003677">
    <property type="term" value="F:DNA binding"/>
    <property type="evidence" value="ECO:0007669"/>
    <property type="project" value="UniProtKB-KW"/>
</dbReference>
<dbReference type="PANTHER" id="PTHR30204">
    <property type="entry name" value="REDOX-CYCLING DRUG-SENSING TRANSCRIPTIONAL ACTIVATOR SOXR"/>
    <property type="match status" value="1"/>
</dbReference>
<dbReference type="AlphaFoldDB" id="A0A3A4KGR9"/>
<evidence type="ECO:0000313" key="7">
    <source>
        <dbReference type="Proteomes" id="UP000266677"/>
    </source>
</evidence>
<dbReference type="RefSeq" id="WP_120042745.1">
    <property type="nucleotide sequence ID" value="NZ_QZFU01000023.1"/>
</dbReference>
<dbReference type="PROSITE" id="PS50937">
    <property type="entry name" value="HTH_MERR_2"/>
    <property type="match status" value="1"/>
</dbReference>
<keyword evidence="2" id="KW-0805">Transcription regulation</keyword>
<name>A0A3A4KGR9_9NOCA</name>
<dbReference type="Pfam" id="PF13411">
    <property type="entry name" value="MerR_1"/>
    <property type="match status" value="1"/>
</dbReference>
<dbReference type="PANTHER" id="PTHR30204:SF69">
    <property type="entry name" value="MERR-FAMILY TRANSCRIPTIONAL REGULATOR"/>
    <property type="match status" value="1"/>
</dbReference>
<feature type="domain" description="HTH merR-type" evidence="5">
    <location>
        <begin position="1"/>
        <end position="69"/>
    </location>
</feature>
<dbReference type="InterPro" id="IPR009061">
    <property type="entry name" value="DNA-bd_dom_put_sf"/>
</dbReference>
<comment type="caution">
    <text evidence="6">The sequence shown here is derived from an EMBL/GenBank/DDBJ whole genome shotgun (WGS) entry which is preliminary data.</text>
</comment>
<evidence type="ECO:0000256" key="3">
    <source>
        <dbReference type="ARBA" id="ARBA00023125"/>
    </source>
</evidence>
<evidence type="ECO:0000259" key="5">
    <source>
        <dbReference type="PROSITE" id="PS50937"/>
    </source>
</evidence>